<evidence type="ECO:0000256" key="3">
    <source>
        <dbReference type="ARBA" id="ARBA00022737"/>
    </source>
</evidence>
<evidence type="ECO:0000256" key="6">
    <source>
        <dbReference type="PROSITE-ProRule" id="PRU00023"/>
    </source>
</evidence>
<dbReference type="EMBL" id="SOYY01000021">
    <property type="protein sequence ID" value="KAA0705897.1"/>
    <property type="molecule type" value="Genomic_DNA"/>
</dbReference>
<dbReference type="InterPro" id="IPR001496">
    <property type="entry name" value="SOCS_box"/>
</dbReference>
<dbReference type="Gene3D" id="1.25.40.20">
    <property type="entry name" value="Ankyrin repeat-containing domain"/>
    <property type="match status" value="1"/>
</dbReference>
<name>A0A5A9NBZ3_9TELE</name>
<protein>
    <submittedName>
        <fullName evidence="8">Ankyrin repeat and SOCS box protein 16</fullName>
    </submittedName>
</protein>
<comment type="pathway">
    <text evidence="1">Protein modification; protein ubiquitination.</text>
</comment>
<evidence type="ECO:0000259" key="7">
    <source>
        <dbReference type="PROSITE" id="PS50225"/>
    </source>
</evidence>
<feature type="repeat" description="ANK" evidence="6">
    <location>
        <begin position="221"/>
        <end position="253"/>
    </location>
</feature>
<accession>A0A5A9NBZ3</accession>
<dbReference type="InterPro" id="IPR002110">
    <property type="entry name" value="Ankyrin_rpt"/>
</dbReference>
<feature type="repeat" description="ANK" evidence="6">
    <location>
        <begin position="295"/>
        <end position="327"/>
    </location>
</feature>
<dbReference type="PROSITE" id="PS50297">
    <property type="entry name" value="ANK_REP_REGION"/>
    <property type="match status" value="2"/>
</dbReference>
<dbReference type="GO" id="GO:0016567">
    <property type="term" value="P:protein ubiquitination"/>
    <property type="evidence" value="ECO:0007669"/>
    <property type="project" value="UniProtKB-UniPathway"/>
</dbReference>
<evidence type="ECO:0000256" key="1">
    <source>
        <dbReference type="ARBA" id="ARBA00004906"/>
    </source>
</evidence>
<feature type="repeat" description="ANK" evidence="6">
    <location>
        <begin position="154"/>
        <end position="186"/>
    </location>
</feature>
<keyword evidence="3" id="KW-0677">Repeat</keyword>
<feature type="domain" description="SOCS box" evidence="7">
    <location>
        <begin position="419"/>
        <end position="456"/>
    </location>
</feature>
<feature type="repeat" description="ANK" evidence="6">
    <location>
        <begin position="187"/>
        <end position="219"/>
    </location>
</feature>
<dbReference type="AlphaFoldDB" id="A0A5A9NBZ3"/>
<dbReference type="InterPro" id="IPR036770">
    <property type="entry name" value="Ankyrin_rpt-contain_sf"/>
</dbReference>
<dbReference type="SMART" id="SM00969">
    <property type="entry name" value="SOCS_box"/>
    <property type="match status" value="1"/>
</dbReference>
<dbReference type="Proteomes" id="UP000324632">
    <property type="component" value="Chromosome 21"/>
</dbReference>
<keyword evidence="4" id="KW-0833">Ubl conjugation pathway</keyword>
<dbReference type="GO" id="GO:0035556">
    <property type="term" value="P:intracellular signal transduction"/>
    <property type="evidence" value="ECO:0007669"/>
    <property type="project" value="InterPro"/>
</dbReference>
<dbReference type="InterPro" id="IPR036036">
    <property type="entry name" value="SOCS_box-like_dom_sf"/>
</dbReference>
<evidence type="ECO:0000313" key="9">
    <source>
        <dbReference type="Proteomes" id="UP000324632"/>
    </source>
</evidence>
<dbReference type="SMART" id="SM00248">
    <property type="entry name" value="ANK"/>
    <property type="match status" value="7"/>
</dbReference>
<dbReference type="PROSITE" id="PS50225">
    <property type="entry name" value="SOCS"/>
    <property type="match status" value="1"/>
</dbReference>
<dbReference type="Pfam" id="PF00023">
    <property type="entry name" value="Ank"/>
    <property type="match status" value="1"/>
</dbReference>
<evidence type="ECO:0000256" key="2">
    <source>
        <dbReference type="ARBA" id="ARBA00005949"/>
    </source>
</evidence>
<proteinExistence type="inferred from homology"/>
<keyword evidence="9" id="KW-1185">Reference proteome</keyword>
<evidence type="ECO:0000256" key="5">
    <source>
        <dbReference type="ARBA" id="ARBA00023043"/>
    </source>
</evidence>
<reference evidence="8 9" key="1">
    <citation type="journal article" date="2019" name="Mol. Ecol. Resour.">
        <title>Chromosome-level genome assembly of Triplophysa tibetana, a fish adapted to the harsh high-altitude environment of the Tibetan Plateau.</title>
        <authorList>
            <person name="Yang X."/>
            <person name="Liu H."/>
            <person name="Ma Z."/>
            <person name="Zou Y."/>
            <person name="Zou M."/>
            <person name="Mao Y."/>
            <person name="Li X."/>
            <person name="Wang H."/>
            <person name="Chen T."/>
            <person name="Wang W."/>
            <person name="Yang R."/>
        </authorList>
    </citation>
    <scope>NUCLEOTIDE SEQUENCE [LARGE SCALE GENOMIC DNA]</scope>
    <source>
        <strain evidence="8">TTIB1903HZAU</strain>
        <tissue evidence="8">Muscle</tissue>
    </source>
</reference>
<dbReference type="SUPFAM" id="SSF158235">
    <property type="entry name" value="SOCS box-like"/>
    <property type="match status" value="1"/>
</dbReference>
<dbReference type="Pfam" id="PF12796">
    <property type="entry name" value="Ank_2"/>
    <property type="match status" value="2"/>
</dbReference>
<dbReference type="UniPathway" id="UPA00143"/>
<comment type="similarity">
    <text evidence="2">Belongs to the ankyrin SOCS box (ASB) family.</text>
</comment>
<organism evidence="8 9">
    <name type="scientific">Triplophysa tibetana</name>
    <dbReference type="NCBI Taxonomy" id="1572043"/>
    <lineage>
        <taxon>Eukaryota</taxon>
        <taxon>Metazoa</taxon>
        <taxon>Chordata</taxon>
        <taxon>Craniata</taxon>
        <taxon>Vertebrata</taxon>
        <taxon>Euteleostomi</taxon>
        <taxon>Actinopterygii</taxon>
        <taxon>Neopterygii</taxon>
        <taxon>Teleostei</taxon>
        <taxon>Ostariophysi</taxon>
        <taxon>Cypriniformes</taxon>
        <taxon>Nemacheilidae</taxon>
        <taxon>Triplophysa</taxon>
    </lineage>
</organism>
<comment type="caution">
    <text evidence="8">The sequence shown here is derived from an EMBL/GenBank/DDBJ whole genome shotgun (WGS) entry which is preliminary data.</text>
</comment>
<evidence type="ECO:0000256" key="4">
    <source>
        <dbReference type="ARBA" id="ARBA00022786"/>
    </source>
</evidence>
<dbReference type="PANTHER" id="PTHR24136">
    <property type="entry name" value="SOWAH (DROSOPHILA) HOMOLOG"/>
    <property type="match status" value="1"/>
</dbReference>
<sequence>MSRDTFAFSSASLRSLRLEQELQDWEDARRALAHRRAMTRPPLPAAPRLRHGNERIQTIRAPPPQIQCRDPAIHNIFMCGDMKRVYAVLKDPGMVNALMETVHEEMAWAPEMGMWTLISKLKQTSALRLAASRGHSGCVEELLFREVEVNADPGGRTALHDACSGGHHVCVHLLLDHGADPDVLSVDGNSPLHLCNGVETYQCAEHLVTNGALVNVTQKDTCFTPLHVACRRGLEDHVELYLSCGGDVMAQSQEGETPLNAACAGAERPADAGRYLRIVQRLLAAGAMAQTAGKKKHTALHNACGNCSPRIVEILLKHGAQADVANCAGYTPMDCLLQVIEDYPDQQPDLVARLLLNYGAQPASTRMLKLCLLSPDTLEVMLNCYAVVPACDEWFEDTPEKLQKEHQCFLDTVRQMSGQPRSLQHLCRCALRRHLGSLCYFSIQQLDIPCVLKDYLLLQNDGQLR</sequence>
<dbReference type="GO" id="GO:0045732">
    <property type="term" value="P:positive regulation of protein catabolic process"/>
    <property type="evidence" value="ECO:0007669"/>
    <property type="project" value="TreeGrafter"/>
</dbReference>
<dbReference type="CDD" id="cd03723">
    <property type="entry name" value="SOCS_ASB4_ASB18"/>
    <property type="match status" value="1"/>
</dbReference>
<dbReference type="Pfam" id="PF07525">
    <property type="entry name" value="SOCS_box"/>
    <property type="match status" value="1"/>
</dbReference>
<dbReference type="Gene3D" id="1.10.750.20">
    <property type="entry name" value="SOCS box"/>
    <property type="match status" value="1"/>
</dbReference>
<dbReference type="InterPro" id="IPR051573">
    <property type="entry name" value="Ankyrin-SOCS_box_domain"/>
</dbReference>
<dbReference type="PANTHER" id="PTHR24136:SF18">
    <property type="entry name" value="ANKYRIN REPEAT AND SOCS BOX PROTEIN 5"/>
    <property type="match status" value="1"/>
</dbReference>
<evidence type="ECO:0000313" key="8">
    <source>
        <dbReference type="EMBL" id="KAA0705897.1"/>
    </source>
</evidence>
<dbReference type="SUPFAM" id="SSF48403">
    <property type="entry name" value="Ankyrin repeat"/>
    <property type="match status" value="1"/>
</dbReference>
<keyword evidence="5 6" id="KW-0040">ANK repeat</keyword>
<dbReference type="PROSITE" id="PS50088">
    <property type="entry name" value="ANK_REPEAT"/>
    <property type="match status" value="4"/>
</dbReference>
<gene>
    <name evidence="8" type="ORF">E1301_Tti004659</name>
</gene>